<dbReference type="RefSeq" id="WP_182124152.1">
    <property type="nucleotide sequence ID" value="NZ_JACGLS010000001.1"/>
</dbReference>
<feature type="transmembrane region" description="Helical" evidence="1">
    <location>
        <begin position="47"/>
        <end position="66"/>
    </location>
</feature>
<dbReference type="Pfam" id="PF13781">
    <property type="entry name" value="DoxX_3"/>
    <property type="match status" value="1"/>
</dbReference>
<keyword evidence="1" id="KW-1133">Transmembrane helix</keyword>
<protein>
    <submittedName>
        <fullName evidence="2">DoxX-like family protein</fullName>
    </submittedName>
</protein>
<keyword evidence="1" id="KW-0812">Transmembrane</keyword>
<gene>
    <name evidence="2" type="ORF">H3Z83_03905</name>
</gene>
<evidence type="ECO:0000313" key="2">
    <source>
        <dbReference type="EMBL" id="MBA6155667.1"/>
    </source>
</evidence>
<dbReference type="InterPro" id="IPR025695">
    <property type="entry name" value="DoxX-like"/>
</dbReference>
<name>A0A839AMD5_9FLAO</name>
<accession>A0A839AMD5</accession>
<feature type="transmembrane region" description="Helical" evidence="1">
    <location>
        <begin position="96"/>
        <end position="114"/>
    </location>
</feature>
<evidence type="ECO:0000313" key="3">
    <source>
        <dbReference type="Proteomes" id="UP000563906"/>
    </source>
</evidence>
<sequence length="124" mass="14692">MKLNKIVIYIISLVWFINGFFCKILNLVPRHQEIVSRILNEEYSREITLIIGVLEVFMTIWILSGFKSRLNSITQMSIIITMNIIEFFLAKDLLMWGKLNIIFAFIFVAIIYYNEFVIKNKSYV</sequence>
<dbReference type="EMBL" id="JACGLS010000001">
    <property type="protein sequence ID" value="MBA6155667.1"/>
    <property type="molecule type" value="Genomic_DNA"/>
</dbReference>
<keyword evidence="1" id="KW-0472">Membrane</keyword>
<organism evidence="2 3">
    <name type="scientific">Tenacibaculum pelagium</name>
    <dbReference type="NCBI Taxonomy" id="2759527"/>
    <lineage>
        <taxon>Bacteria</taxon>
        <taxon>Pseudomonadati</taxon>
        <taxon>Bacteroidota</taxon>
        <taxon>Flavobacteriia</taxon>
        <taxon>Flavobacteriales</taxon>
        <taxon>Flavobacteriaceae</taxon>
        <taxon>Tenacibaculum</taxon>
    </lineage>
</organism>
<feature type="transmembrane region" description="Helical" evidence="1">
    <location>
        <begin position="6"/>
        <end position="26"/>
    </location>
</feature>
<feature type="transmembrane region" description="Helical" evidence="1">
    <location>
        <begin position="72"/>
        <end position="89"/>
    </location>
</feature>
<keyword evidence="3" id="KW-1185">Reference proteome</keyword>
<evidence type="ECO:0000256" key="1">
    <source>
        <dbReference type="SAM" id="Phobius"/>
    </source>
</evidence>
<dbReference type="AlphaFoldDB" id="A0A839AMD5"/>
<reference evidence="2 3" key="1">
    <citation type="submission" date="2020-07" db="EMBL/GenBank/DDBJ databases">
        <title>Bacterium isolated from marine sediment.</title>
        <authorList>
            <person name="Shang D."/>
            <person name="Du Z.-J."/>
        </authorList>
    </citation>
    <scope>NUCLEOTIDE SEQUENCE [LARGE SCALE GENOMIC DNA]</scope>
    <source>
        <strain evidence="2 3">S7007</strain>
    </source>
</reference>
<comment type="caution">
    <text evidence="2">The sequence shown here is derived from an EMBL/GenBank/DDBJ whole genome shotgun (WGS) entry which is preliminary data.</text>
</comment>
<proteinExistence type="predicted"/>
<dbReference type="Proteomes" id="UP000563906">
    <property type="component" value="Unassembled WGS sequence"/>
</dbReference>